<dbReference type="OMA" id="YPYYYPK"/>
<keyword evidence="1 2" id="KW-0694">RNA-binding</keyword>
<dbReference type="InterPro" id="IPR000504">
    <property type="entry name" value="RRM_dom"/>
</dbReference>
<gene>
    <name evidence="5" type="ORF">KP509_28G013300</name>
</gene>
<dbReference type="InterPro" id="IPR050886">
    <property type="entry name" value="RNA-binding_reg"/>
</dbReference>
<dbReference type="Proteomes" id="UP000825935">
    <property type="component" value="Chromosome 28"/>
</dbReference>
<dbReference type="PANTHER" id="PTHR48024">
    <property type="entry name" value="GEO13361P1-RELATED"/>
    <property type="match status" value="1"/>
</dbReference>
<reference evidence="5" key="1">
    <citation type="submission" date="2021-08" db="EMBL/GenBank/DDBJ databases">
        <title>WGS assembly of Ceratopteris richardii.</title>
        <authorList>
            <person name="Marchant D.B."/>
            <person name="Chen G."/>
            <person name="Jenkins J."/>
            <person name="Shu S."/>
            <person name="Leebens-Mack J."/>
            <person name="Grimwood J."/>
            <person name="Schmutz J."/>
            <person name="Soltis P."/>
            <person name="Soltis D."/>
            <person name="Chen Z.-H."/>
        </authorList>
    </citation>
    <scope>NUCLEOTIDE SEQUENCE</scope>
    <source>
        <strain evidence="5">Whitten #5841</strain>
        <tissue evidence="5">Leaf</tissue>
    </source>
</reference>
<dbReference type="EMBL" id="CM035433">
    <property type="protein sequence ID" value="KAH7293131.1"/>
    <property type="molecule type" value="Genomic_DNA"/>
</dbReference>
<evidence type="ECO:0000259" key="4">
    <source>
        <dbReference type="PROSITE" id="PS50102"/>
    </source>
</evidence>
<dbReference type="SUPFAM" id="SSF54928">
    <property type="entry name" value="RNA-binding domain, RBD"/>
    <property type="match status" value="2"/>
</dbReference>
<evidence type="ECO:0000256" key="2">
    <source>
        <dbReference type="PROSITE-ProRule" id="PRU00176"/>
    </source>
</evidence>
<dbReference type="PANTHER" id="PTHR48024:SF45">
    <property type="entry name" value="RNA BINDING DOMAIN PROTEIN"/>
    <property type="match status" value="1"/>
</dbReference>
<evidence type="ECO:0000256" key="1">
    <source>
        <dbReference type="ARBA" id="ARBA00022884"/>
    </source>
</evidence>
<feature type="compositionally biased region" description="Basic and acidic residues" evidence="3">
    <location>
        <begin position="7"/>
        <end position="16"/>
    </location>
</feature>
<comment type="caution">
    <text evidence="5">The sequence shown here is derived from an EMBL/GenBank/DDBJ whole genome shotgun (WGS) entry which is preliminary data.</text>
</comment>
<name>A0A8T2RBF1_CERRI</name>
<dbReference type="OrthoDB" id="1875751at2759"/>
<dbReference type="SMART" id="SM00360">
    <property type="entry name" value="RRM"/>
    <property type="match status" value="2"/>
</dbReference>
<evidence type="ECO:0000313" key="6">
    <source>
        <dbReference type="Proteomes" id="UP000825935"/>
    </source>
</evidence>
<dbReference type="InterPro" id="IPR012677">
    <property type="entry name" value="Nucleotide-bd_a/b_plait_sf"/>
</dbReference>
<keyword evidence="6" id="KW-1185">Reference proteome</keyword>
<evidence type="ECO:0000313" key="5">
    <source>
        <dbReference type="EMBL" id="KAH7293131.1"/>
    </source>
</evidence>
<feature type="region of interest" description="Disordered" evidence="3">
    <location>
        <begin position="1"/>
        <end position="21"/>
    </location>
</feature>
<dbReference type="Pfam" id="PF00076">
    <property type="entry name" value="RRM_1"/>
    <property type="match status" value="2"/>
</dbReference>
<dbReference type="AlphaFoldDB" id="A0A8T2RBF1"/>
<sequence>MDFYSGEDVKKRRFDEDGSGSSPEYLKALLEPLSKDQLVELLVNAGFQYSAIADDIRDVASKDPAHRKLFVRGLAWETSSEALRDAFKVHGEIEEGAVIVDKNTGKSRGYGFITYKHMDSARKALAEPSKIIDGRIAVCNLAVTGMQPPPAASDLTQRKLFIGSLSYETTTETLINIFSQYGEIEEGSVAYDKATNKSRGFGFMTFKTVEAAKRALADSNKIIEGRNVVIKLAAEGLKEKAAQIGSQIPSSYVGNSETAAYSRPSMQAASGISGYASNFSNYANQPYAQYGGGAGSTGGQYGSTGGQYSSTGGQYGSTPYTQYTGGYASSQGAQSGSLASSTYAAMPGYYGAPT</sequence>
<feature type="domain" description="RRM" evidence="4">
    <location>
        <begin position="67"/>
        <end position="144"/>
    </location>
</feature>
<dbReference type="InterPro" id="IPR035979">
    <property type="entry name" value="RBD_domain_sf"/>
</dbReference>
<dbReference type="GO" id="GO:0005634">
    <property type="term" value="C:nucleus"/>
    <property type="evidence" value="ECO:0007669"/>
    <property type="project" value="TreeGrafter"/>
</dbReference>
<accession>A0A8T2RBF1</accession>
<proteinExistence type="predicted"/>
<dbReference type="PROSITE" id="PS50102">
    <property type="entry name" value="RRM"/>
    <property type="match status" value="2"/>
</dbReference>
<organism evidence="5 6">
    <name type="scientific">Ceratopteris richardii</name>
    <name type="common">Triangle waterfern</name>
    <dbReference type="NCBI Taxonomy" id="49495"/>
    <lineage>
        <taxon>Eukaryota</taxon>
        <taxon>Viridiplantae</taxon>
        <taxon>Streptophyta</taxon>
        <taxon>Embryophyta</taxon>
        <taxon>Tracheophyta</taxon>
        <taxon>Polypodiopsida</taxon>
        <taxon>Polypodiidae</taxon>
        <taxon>Polypodiales</taxon>
        <taxon>Pteridineae</taxon>
        <taxon>Pteridaceae</taxon>
        <taxon>Parkerioideae</taxon>
        <taxon>Ceratopteris</taxon>
    </lineage>
</organism>
<feature type="domain" description="RRM" evidence="4">
    <location>
        <begin position="158"/>
        <end position="235"/>
    </location>
</feature>
<dbReference type="Gene3D" id="3.30.70.330">
    <property type="match status" value="2"/>
</dbReference>
<dbReference type="GO" id="GO:0003723">
    <property type="term" value="F:RNA binding"/>
    <property type="evidence" value="ECO:0007669"/>
    <property type="project" value="UniProtKB-UniRule"/>
</dbReference>
<evidence type="ECO:0000256" key="3">
    <source>
        <dbReference type="SAM" id="MobiDB-lite"/>
    </source>
</evidence>
<protein>
    <recommendedName>
        <fullName evidence="4">RRM domain-containing protein</fullName>
    </recommendedName>
</protein>